<dbReference type="GO" id="GO:0005858">
    <property type="term" value="C:axonemal dynein complex"/>
    <property type="evidence" value="ECO:0007669"/>
    <property type="project" value="TreeGrafter"/>
</dbReference>
<dbReference type="GO" id="GO:0045503">
    <property type="term" value="F:dynein light chain binding"/>
    <property type="evidence" value="ECO:0007669"/>
    <property type="project" value="TreeGrafter"/>
</dbReference>
<protein>
    <submittedName>
        <fullName evidence="12">Uncharacterized protein</fullName>
    </submittedName>
</protein>
<dbReference type="Proteomes" id="UP001152888">
    <property type="component" value="Unassembled WGS sequence"/>
</dbReference>
<keyword evidence="13" id="KW-1185">Reference proteome</keyword>
<dbReference type="InterPro" id="IPR015943">
    <property type="entry name" value="WD40/YVTN_repeat-like_dom_sf"/>
</dbReference>
<dbReference type="PANTHER" id="PTHR12442">
    <property type="entry name" value="DYNEIN INTERMEDIATE CHAIN"/>
    <property type="match status" value="1"/>
</dbReference>
<evidence type="ECO:0000256" key="6">
    <source>
        <dbReference type="ARBA" id="ARBA00022846"/>
    </source>
</evidence>
<keyword evidence="4" id="KW-0853">WD repeat</keyword>
<evidence type="ECO:0000313" key="13">
    <source>
        <dbReference type="Proteomes" id="UP001152888"/>
    </source>
</evidence>
<dbReference type="PANTHER" id="PTHR12442:SF12">
    <property type="entry name" value="DYNEIN AXONEMAL INTERMEDIATE CHAIN 4"/>
    <property type="match status" value="1"/>
</dbReference>
<dbReference type="GO" id="GO:0031514">
    <property type="term" value="C:motile cilium"/>
    <property type="evidence" value="ECO:0007669"/>
    <property type="project" value="UniProtKB-SubCell"/>
</dbReference>
<dbReference type="OrthoDB" id="10259804at2759"/>
<comment type="caution">
    <text evidence="12">The sequence shown here is derived from an EMBL/GenBank/DDBJ whole genome shotgun (WGS) entry which is preliminary data.</text>
</comment>
<dbReference type="GO" id="GO:0003341">
    <property type="term" value="P:cilium movement"/>
    <property type="evidence" value="ECO:0007669"/>
    <property type="project" value="TreeGrafter"/>
</dbReference>
<keyword evidence="5" id="KW-0677">Repeat</keyword>
<evidence type="ECO:0000256" key="10">
    <source>
        <dbReference type="ARBA" id="ARBA00024190"/>
    </source>
</evidence>
<dbReference type="Gene3D" id="2.130.10.10">
    <property type="entry name" value="YVTN repeat-like/Quinoprotein amine dehydrogenase"/>
    <property type="match status" value="1"/>
</dbReference>
<keyword evidence="9" id="KW-0966">Cell projection</keyword>
<comment type="subcellular location">
    <subcellularLocation>
        <location evidence="1">Cell projection</location>
        <location evidence="1">Cilium</location>
        <location evidence="1">Flagellum</location>
    </subcellularLocation>
    <subcellularLocation>
        <location evidence="2">Cytoplasm</location>
        <location evidence="2">Cytoskeleton</location>
        <location evidence="2">Cilium axoneme</location>
    </subcellularLocation>
    <subcellularLocation>
        <location evidence="10">Dynein axonemal particle</location>
    </subcellularLocation>
</comment>
<dbReference type="InterPro" id="IPR036322">
    <property type="entry name" value="WD40_repeat_dom_sf"/>
</dbReference>
<evidence type="ECO:0000256" key="8">
    <source>
        <dbReference type="ARBA" id="ARBA00023212"/>
    </source>
</evidence>
<evidence type="ECO:0000256" key="2">
    <source>
        <dbReference type="ARBA" id="ARBA00004430"/>
    </source>
</evidence>
<organism evidence="12 13">
    <name type="scientific">Acanthoscelides obtectus</name>
    <name type="common">Bean weevil</name>
    <name type="synonym">Bruchus obtectus</name>
    <dbReference type="NCBI Taxonomy" id="200917"/>
    <lineage>
        <taxon>Eukaryota</taxon>
        <taxon>Metazoa</taxon>
        <taxon>Ecdysozoa</taxon>
        <taxon>Arthropoda</taxon>
        <taxon>Hexapoda</taxon>
        <taxon>Insecta</taxon>
        <taxon>Pterygota</taxon>
        <taxon>Neoptera</taxon>
        <taxon>Endopterygota</taxon>
        <taxon>Coleoptera</taxon>
        <taxon>Polyphaga</taxon>
        <taxon>Cucujiformia</taxon>
        <taxon>Chrysomeloidea</taxon>
        <taxon>Chrysomelidae</taxon>
        <taxon>Bruchinae</taxon>
        <taxon>Bruchini</taxon>
        <taxon>Acanthoscelides</taxon>
    </lineage>
</organism>
<dbReference type="EMBL" id="CAKOFQ010006996">
    <property type="protein sequence ID" value="CAH1986252.1"/>
    <property type="molecule type" value="Genomic_DNA"/>
</dbReference>
<evidence type="ECO:0000256" key="4">
    <source>
        <dbReference type="ARBA" id="ARBA00022574"/>
    </source>
</evidence>
<evidence type="ECO:0000256" key="3">
    <source>
        <dbReference type="ARBA" id="ARBA00022490"/>
    </source>
</evidence>
<evidence type="ECO:0000256" key="1">
    <source>
        <dbReference type="ARBA" id="ARBA00004230"/>
    </source>
</evidence>
<evidence type="ECO:0000256" key="7">
    <source>
        <dbReference type="ARBA" id="ARBA00023069"/>
    </source>
</evidence>
<dbReference type="InterPro" id="IPR050687">
    <property type="entry name" value="Dynein_IC"/>
</dbReference>
<dbReference type="SUPFAM" id="SSF50978">
    <property type="entry name" value="WD40 repeat-like"/>
    <property type="match status" value="1"/>
</dbReference>
<accession>A0A9P0PJ91</accession>
<gene>
    <name evidence="12" type="ORF">ACAOBT_LOCUS17138</name>
</gene>
<name>A0A9P0PJ91_ACAOB</name>
<feature type="region of interest" description="Disordered" evidence="11">
    <location>
        <begin position="131"/>
        <end position="159"/>
    </location>
</feature>
<dbReference type="GO" id="GO:0045504">
    <property type="term" value="F:dynein heavy chain binding"/>
    <property type="evidence" value="ECO:0007669"/>
    <property type="project" value="TreeGrafter"/>
</dbReference>
<evidence type="ECO:0000256" key="5">
    <source>
        <dbReference type="ARBA" id="ARBA00022737"/>
    </source>
</evidence>
<evidence type="ECO:0000313" key="12">
    <source>
        <dbReference type="EMBL" id="CAH1986252.1"/>
    </source>
</evidence>
<evidence type="ECO:0000256" key="11">
    <source>
        <dbReference type="SAM" id="MobiDB-lite"/>
    </source>
</evidence>
<keyword evidence="6" id="KW-0282">Flagellum</keyword>
<evidence type="ECO:0000256" key="9">
    <source>
        <dbReference type="ARBA" id="ARBA00023273"/>
    </source>
</evidence>
<dbReference type="AlphaFoldDB" id="A0A9P0PJ91"/>
<sequence length="539" mass="61128">MDEYRMQLKSYNQASFTPGTKQGKTILSTKRKTDTFLRIIIDGKDVTPRPLNPDIYSCGKERQLSIYEHERPEVRRSTIQSLTAQKSYSIVRFKSELRESTILESSIQPFRGSLHSSTHLASLTAVGSLTDKEEAHPSASHGETTEAGETGALPAQRKGAEEVMKKLPVRVTLTLCETNTVFLLEIPSATAVRDTDEGNRVEADNEAYEYLTVGKGRNRKMLHAEVQTKPIIVKTRTTDYQRNKTKAGSSYCSVWEMYDTYKDRQDSEEESDDSSAESEIGEAIGHKLNEISSLDSFRLSTEEKQLHKLMKNSRFLEAVCVIERLLASNCFHEEQKIFRCLTVSDDFREKIEYNYRLKHLWTFANEYTKGKSVNSLDWNPKNKDLLAVGYGKFYFADQVTGLVLIWSIKNPVQPERQYNFTPPVTAVSFSKENPMLLAVGFYDGTVIVLNVASREKMIIGENVTPFEPCWSLCWNYGQTQGEEEVVCATFDDGKICAYSIQKKLEPFQLMRVAKADGKLKGYKATKKCTNLVIPVTRSV</sequence>
<keyword evidence="7" id="KW-0969">Cilium</keyword>
<dbReference type="GO" id="GO:0120293">
    <property type="term" value="C:dynein axonemal particle"/>
    <property type="evidence" value="ECO:0007669"/>
    <property type="project" value="UniProtKB-SubCell"/>
</dbReference>
<keyword evidence="8" id="KW-0206">Cytoskeleton</keyword>
<keyword evidence="3" id="KW-0963">Cytoplasm</keyword>
<proteinExistence type="predicted"/>
<reference evidence="12" key="1">
    <citation type="submission" date="2022-03" db="EMBL/GenBank/DDBJ databases">
        <authorList>
            <person name="Sayadi A."/>
        </authorList>
    </citation>
    <scope>NUCLEOTIDE SEQUENCE</scope>
</reference>